<dbReference type="InterPro" id="IPR048875">
    <property type="entry name" value="BIRC2-3-like_UBA"/>
</dbReference>
<dbReference type="PROSITE" id="PS01282">
    <property type="entry name" value="BIR_REPEAT_1"/>
    <property type="match status" value="2"/>
</dbReference>
<dbReference type="InterPro" id="IPR001841">
    <property type="entry name" value="Znf_RING"/>
</dbReference>
<protein>
    <recommendedName>
        <fullName evidence="4">RING-type E3 ubiquitin transferase</fullName>
        <ecNumber evidence="4">2.3.2.27</ecNumber>
    </recommendedName>
</protein>
<evidence type="ECO:0000256" key="2">
    <source>
        <dbReference type="ARBA" id="ARBA00004496"/>
    </source>
</evidence>
<keyword evidence="6" id="KW-0808">Transferase</keyword>
<evidence type="ECO:0000256" key="14">
    <source>
        <dbReference type="ARBA" id="ARBA00022833"/>
    </source>
</evidence>
<evidence type="ECO:0000256" key="7">
    <source>
        <dbReference type="ARBA" id="ARBA00022690"/>
    </source>
</evidence>
<evidence type="ECO:0000256" key="1">
    <source>
        <dbReference type="ARBA" id="ARBA00000900"/>
    </source>
</evidence>
<sequence>MDDRSTMVHILEEPQMRRERARLRTFQNWPADAPVTSGELAKAGFFFLGSGDKVQCFCCGGILRCWVHGDNPAEEHNRHFPTCSFILGQAVGNIPIRVGSSDSVDGQLLSQLQRMTMDDQGTAGQAVYPEMEAEDSRITTFHNWPTEASVQPEVLARAGFFYTGHGDNVKCFYCDGGLRNWEPGDDPWQEHAKWFPRCEFLIQSRGQEYISNIQDTHFHLGETVVGSQTSTSRDTGSRNDVVGGLAASSVMLSPVVQTVLQMGFEASLVESLVQTKYLLAGQHYTSVSDLVTDVLQTEEEDRQRALQSGEPEMRQGPSAGNVRTKTPLRGKVKDPSPEELLRQLQEERTCKVCMDKLVSIVFIPCGHLVVCGDCAASLRHCPICRAVIRGSVRAFMS</sequence>
<dbReference type="GO" id="GO:0005737">
    <property type="term" value="C:cytoplasm"/>
    <property type="evidence" value="ECO:0007669"/>
    <property type="project" value="UniProtKB-SubCell"/>
</dbReference>
<evidence type="ECO:0000256" key="8">
    <source>
        <dbReference type="ARBA" id="ARBA00022703"/>
    </source>
</evidence>
<evidence type="ECO:0000256" key="16">
    <source>
        <dbReference type="PROSITE-ProRule" id="PRU00175"/>
    </source>
</evidence>
<dbReference type="SMART" id="SM00238">
    <property type="entry name" value="BIR"/>
    <property type="match status" value="2"/>
</dbReference>
<dbReference type="GO" id="GO:0043027">
    <property type="term" value="F:cysteine-type endopeptidase inhibitor activity involved in apoptotic process"/>
    <property type="evidence" value="ECO:0007669"/>
    <property type="project" value="TreeGrafter"/>
</dbReference>
<evidence type="ECO:0000256" key="10">
    <source>
        <dbReference type="ARBA" id="ARBA00022723"/>
    </source>
</evidence>
<keyword evidence="13" id="KW-0833">Ubl conjugation pathway</keyword>
<dbReference type="STRING" id="52904.ENSSMAP00000012516"/>
<dbReference type="Pfam" id="PF21290">
    <property type="entry name" value="UBA_BIRC2-3"/>
    <property type="match status" value="1"/>
</dbReference>
<dbReference type="GO" id="GO:0006915">
    <property type="term" value="P:apoptotic process"/>
    <property type="evidence" value="ECO:0007669"/>
    <property type="project" value="UniProtKB-KW"/>
</dbReference>
<dbReference type="GO" id="GO:0051726">
    <property type="term" value="P:regulation of cell cycle"/>
    <property type="evidence" value="ECO:0007669"/>
    <property type="project" value="TreeGrafter"/>
</dbReference>
<keyword evidence="14" id="KW-0862">Zinc</keyword>
<dbReference type="SUPFAM" id="SSF57924">
    <property type="entry name" value="Inhibitor of apoptosis (IAP) repeat"/>
    <property type="match status" value="2"/>
</dbReference>
<evidence type="ECO:0000256" key="12">
    <source>
        <dbReference type="ARBA" id="ARBA00022771"/>
    </source>
</evidence>
<comment type="catalytic activity">
    <reaction evidence="1">
        <text>S-ubiquitinyl-[E2 ubiquitin-conjugating enzyme]-L-cysteine + [acceptor protein]-L-lysine = [E2 ubiquitin-conjugating enzyme]-L-cysteine + N(6)-ubiquitinyl-[acceptor protein]-L-lysine.</text>
        <dbReference type="EC" id="2.3.2.27"/>
    </reaction>
</comment>
<evidence type="ECO:0000256" key="3">
    <source>
        <dbReference type="ARBA" id="ARBA00006672"/>
    </source>
</evidence>
<dbReference type="GO" id="GO:0008270">
    <property type="term" value="F:zinc ion binding"/>
    <property type="evidence" value="ECO:0007669"/>
    <property type="project" value="UniProtKB-KW"/>
</dbReference>
<dbReference type="CDD" id="cd00022">
    <property type="entry name" value="BIR"/>
    <property type="match status" value="2"/>
</dbReference>
<evidence type="ECO:0000256" key="11">
    <source>
        <dbReference type="ARBA" id="ARBA00022737"/>
    </source>
</evidence>
<dbReference type="PROSITE" id="PS50089">
    <property type="entry name" value="ZF_RING_2"/>
    <property type="match status" value="1"/>
</dbReference>
<dbReference type="Gene3D" id="1.10.1170.10">
    <property type="entry name" value="Inhibitor Of Apoptosis Protein (2mihbC-IAP-1), Chain A"/>
    <property type="match status" value="2"/>
</dbReference>
<keyword evidence="11" id="KW-0677">Repeat</keyword>
<keyword evidence="9" id="KW-0789">Thiol protease inhibitor</keyword>
<keyword evidence="20" id="KW-1185">Reference proteome</keyword>
<dbReference type="GO" id="GO:0031398">
    <property type="term" value="P:positive regulation of protein ubiquitination"/>
    <property type="evidence" value="ECO:0007669"/>
    <property type="project" value="TreeGrafter"/>
</dbReference>
<dbReference type="FunFam" id="1.10.8.10:FF:000084">
    <property type="entry name" value="E3 ubiquitin-protein ligase XIAP"/>
    <property type="match status" value="1"/>
</dbReference>
<evidence type="ECO:0000313" key="19">
    <source>
        <dbReference type="EMBL" id="AWP09786.1"/>
    </source>
</evidence>
<proteinExistence type="inferred from homology"/>
<dbReference type="SMART" id="SM00184">
    <property type="entry name" value="RING"/>
    <property type="match status" value="1"/>
</dbReference>
<dbReference type="Gene3D" id="3.30.40.10">
    <property type="entry name" value="Zinc/RING finger domain, C3HC4 (zinc finger)"/>
    <property type="match status" value="1"/>
</dbReference>
<keyword evidence="15" id="KW-0832">Ubl conjugation</keyword>
<keyword evidence="12 16" id="KW-0863">Zinc-finger</keyword>
<dbReference type="GO" id="GO:0004869">
    <property type="term" value="F:cysteine-type endopeptidase inhibitor activity"/>
    <property type="evidence" value="ECO:0007669"/>
    <property type="project" value="UniProtKB-KW"/>
</dbReference>
<dbReference type="GO" id="GO:0043066">
    <property type="term" value="P:negative regulation of apoptotic process"/>
    <property type="evidence" value="ECO:0007669"/>
    <property type="project" value="TreeGrafter"/>
</dbReference>
<dbReference type="FunFam" id="1.10.1170.10:FF:000002">
    <property type="entry name" value="Baculoviral IAP repeat containing 7"/>
    <property type="match status" value="1"/>
</dbReference>
<dbReference type="Pfam" id="PF13920">
    <property type="entry name" value="zf-C3HC4_3"/>
    <property type="match status" value="1"/>
</dbReference>
<evidence type="ECO:0000256" key="6">
    <source>
        <dbReference type="ARBA" id="ARBA00022679"/>
    </source>
</evidence>
<dbReference type="GO" id="GO:0005634">
    <property type="term" value="C:nucleus"/>
    <property type="evidence" value="ECO:0007669"/>
    <property type="project" value="TreeGrafter"/>
</dbReference>
<keyword evidence="10" id="KW-0479">Metal-binding</keyword>
<name>A0A2U9C2A2_SCOMX</name>
<dbReference type="Pfam" id="PF00653">
    <property type="entry name" value="BIR"/>
    <property type="match status" value="2"/>
</dbReference>
<dbReference type="InterPro" id="IPR001370">
    <property type="entry name" value="BIR_rpt"/>
</dbReference>
<dbReference type="Proteomes" id="UP000246464">
    <property type="component" value="Chromosome 11"/>
</dbReference>
<dbReference type="CDD" id="cd16713">
    <property type="entry name" value="RING-HC_BIRC2_3_7"/>
    <property type="match status" value="1"/>
</dbReference>
<evidence type="ECO:0000256" key="13">
    <source>
        <dbReference type="ARBA" id="ARBA00022786"/>
    </source>
</evidence>
<dbReference type="PANTHER" id="PTHR10044">
    <property type="entry name" value="INHIBITOR OF APOPTOSIS"/>
    <property type="match status" value="1"/>
</dbReference>
<feature type="region of interest" description="Disordered" evidence="17">
    <location>
        <begin position="302"/>
        <end position="334"/>
    </location>
</feature>
<evidence type="ECO:0000256" key="9">
    <source>
        <dbReference type="ARBA" id="ARBA00022704"/>
    </source>
</evidence>
<evidence type="ECO:0000256" key="17">
    <source>
        <dbReference type="SAM" id="MobiDB-lite"/>
    </source>
</evidence>
<evidence type="ECO:0000256" key="4">
    <source>
        <dbReference type="ARBA" id="ARBA00012483"/>
    </source>
</evidence>
<evidence type="ECO:0000256" key="15">
    <source>
        <dbReference type="ARBA" id="ARBA00022843"/>
    </source>
</evidence>
<dbReference type="EC" id="2.3.2.27" evidence="4"/>
<reference evidence="19 20" key="1">
    <citation type="submission" date="2017-12" db="EMBL/GenBank/DDBJ databases">
        <title>Integrating genomic resources of turbot (Scophthalmus maximus) in depth evaluation of genetic and physical mapping variation across individuals.</title>
        <authorList>
            <person name="Martinez P."/>
        </authorList>
    </citation>
    <scope>NUCLEOTIDE SEQUENCE [LARGE SCALE GENOMIC DNA]</scope>
</reference>
<dbReference type="FunFam" id="3.30.40.10:FF:000184">
    <property type="entry name" value="Baculoviral IAP repeat containing 2"/>
    <property type="match status" value="1"/>
</dbReference>
<keyword evidence="5" id="KW-0963">Cytoplasm</keyword>
<evidence type="ECO:0000259" key="18">
    <source>
        <dbReference type="PROSITE" id="PS50089"/>
    </source>
</evidence>
<dbReference type="FunFam" id="1.10.1170.10:FF:000005">
    <property type="entry name" value="Baculoviral IAP repeat containing 2"/>
    <property type="match status" value="1"/>
</dbReference>
<dbReference type="GO" id="GO:0061630">
    <property type="term" value="F:ubiquitin protein ligase activity"/>
    <property type="evidence" value="ECO:0007669"/>
    <property type="project" value="UniProtKB-EC"/>
</dbReference>
<comment type="similarity">
    <text evidence="3">Belongs to the IAP family.</text>
</comment>
<accession>A0A2U9C2A2</accession>
<organism evidence="19 20">
    <name type="scientific">Scophthalmus maximus</name>
    <name type="common">Turbot</name>
    <name type="synonym">Psetta maxima</name>
    <dbReference type="NCBI Taxonomy" id="52904"/>
    <lineage>
        <taxon>Eukaryota</taxon>
        <taxon>Metazoa</taxon>
        <taxon>Chordata</taxon>
        <taxon>Craniata</taxon>
        <taxon>Vertebrata</taxon>
        <taxon>Euteleostomi</taxon>
        <taxon>Actinopterygii</taxon>
        <taxon>Neopterygii</taxon>
        <taxon>Teleostei</taxon>
        <taxon>Neoteleostei</taxon>
        <taxon>Acanthomorphata</taxon>
        <taxon>Carangaria</taxon>
        <taxon>Pleuronectiformes</taxon>
        <taxon>Pleuronectoidei</taxon>
        <taxon>Scophthalmidae</taxon>
        <taxon>Scophthalmus</taxon>
    </lineage>
</organism>
<keyword evidence="7" id="KW-0646">Protease inhibitor</keyword>
<feature type="domain" description="RING-type" evidence="18">
    <location>
        <begin position="350"/>
        <end position="385"/>
    </location>
</feature>
<gene>
    <name evidence="19" type="ORF">SMAX5B_014472</name>
</gene>
<dbReference type="InterPro" id="IPR013083">
    <property type="entry name" value="Znf_RING/FYVE/PHD"/>
</dbReference>
<keyword evidence="8" id="KW-0053">Apoptosis</keyword>
<dbReference type="EMBL" id="CP026253">
    <property type="protein sequence ID" value="AWP09786.1"/>
    <property type="molecule type" value="Genomic_DNA"/>
</dbReference>
<dbReference type="InterPro" id="IPR050784">
    <property type="entry name" value="IAP"/>
</dbReference>
<dbReference type="AlphaFoldDB" id="A0A2U9C2A2"/>
<evidence type="ECO:0000256" key="5">
    <source>
        <dbReference type="ARBA" id="ARBA00022490"/>
    </source>
</evidence>
<comment type="subcellular location">
    <subcellularLocation>
        <location evidence="2">Cytoplasm</location>
    </subcellularLocation>
</comment>
<evidence type="ECO:0000313" key="20">
    <source>
        <dbReference type="Proteomes" id="UP000246464"/>
    </source>
</evidence>
<dbReference type="PANTHER" id="PTHR10044:SF163">
    <property type="entry name" value="BACULOVIRAL IAP REPEAT-CONTAINING PROTEIN 7"/>
    <property type="match status" value="1"/>
</dbReference>
<dbReference type="Gene3D" id="1.10.8.10">
    <property type="entry name" value="DNA helicase RuvA subunit, C-terminal domain"/>
    <property type="match status" value="1"/>
</dbReference>
<dbReference type="PROSITE" id="PS50143">
    <property type="entry name" value="BIR_REPEAT_2"/>
    <property type="match status" value="2"/>
</dbReference>